<dbReference type="InterPro" id="IPR010762">
    <property type="entry name" value="Gp23/Gp24_T4-like"/>
</dbReference>
<sequence>DLAGVQPMSGPTGLIFSMKANYSSARRTPSTSYPTTAADGEALFDEAVFGYSGNSPNGTGHTTAQGENLLGSGGSEANPGASQDDTILRGMGFTIDKTSVTARTRALKAGYTMELAQDFH</sequence>
<dbReference type="GO" id="GO:0044423">
    <property type="term" value="C:virion component"/>
    <property type="evidence" value="ECO:0007669"/>
    <property type="project" value="UniProtKB-KW"/>
</dbReference>
<comment type="subcellular location">
    <subcellularLocation>
        <location evidence="1">Virion</location>
    </subcellularLocation>
</comment>
<evidence type="ECO:0000256" key="3">
    <source>
        <dbReference type="SAM" id="MobiDB-lite"/>
    </source>
</evidence>
<evidence type="ECO:0000256" key="2">
    <source>
        <dbReference type="ARBA" id="ARBA00022844"/>
    </source>
</evidence>
<organism evidence="4">
    <name type="scientific">uncultured virus</name>
    <dbReference type="NCBI Taxonomy" id="340016"/>
    <lineage>
        <taxon>Viruses</taxon>
        <taxon>environmental samples</taxon>
    </lineage>
</organism>
<dbReference type="Pfam" id="PF07068">
    <property type="entry name" value="Gp23"/>
    <property type="match status" value="1"/>
</dbReference>
<proteinExistence type="predicted"/>
<gene>
    <name evidence="4" type="primary">g23</name>
</gene>
<keyword evidence="2" id="KW-0946">Virion</keyword>
<evidence type="ECO:0000313" key="4">
    <source>
        <dbReference type="EMBL" id="AKV56779.1"/>
    </source>
</evidence>
<feature type="region of interest" description="Disordered" evidence="3">
    <location>
        <begin position="52"/>
        <end position="86"/>
    </location>
</feature>
<evidence type="ECO:0000256" key="1">
    <source>
        <dbReference type="ARBA" id="ARBA00004328"/>
    </source>
</evidence>
<reference evidence="4" key="1">
    <citation type="submission" date="2015-02" db="EMBL/GenBank/DDBJ databases">
        <title>Water column stratification structures viral community diversity in the Sargasso Sea.</title>
        <authorList>
            <person name="Goldsmith D.B."/>
            <person name="Brum J.R."/>
            <person name="Hopkins M."/>
            <person name="Carlson C.A."/>
            <person name="Breitbart M."/>
        </authorList>
    </citation>
    <scope>NUCLEOTIDE SEQUENCE</scope>
</reference>
<accession>A0A0K1R632</accession>
<protein>
    <submittedName>
        <fullName evidence="4">Major capsid protein</fullName>
    </submittedName>
</protein>
<feature type="non-terminal residue" evidence="4">
    <location>
        <position position="120"/>
    </location>
</feature>
<dbReference type="EMBL" id="KP783815">
    <property type="protein sequence ID" value="AKV56779.1"/>
    <property type="molecule type" value="Genomic_DNA"/>
</dbReference>
<name>A0A0K1R632_9VIRU</name>
<feature type="compositionally biased region" description="Polar residues" evidence="3">
    <location>
        <begin position="52"/>
        <end position="66"/>
    </location>
</feature>
<feature type="non-terminal residue" evidence="4">
    <location>
        <position position="1"/>
    </location>
</feature>